<organism evidence="3">
    <name type="scientific">Granulicella tundricola (strain ATCC BAA-1859 / DSM 23138 / MP5ACTX9)</name>
    <dbReference type="NCBI Taxonomy" id="1198114"/>
    <lineage>
        <taxon>Bacteria</taxon>
        <taxon>Pseudomonadati</taxon>
        <taxon>Acidobacteriota</taxon>
        <taxon>Terriglobia</taxon>
        <taxon>Terriglobales</taxon>
        <taxon>Acidobacteriaceae</taxon>
        <taxon>Granulicella</taxon>
    </lineage>
</organism>
<accession>E8WVN5</accession>
<dbReference type="EMBL" id="CP002480">
    <property type="protein sequence ID" value="ADW69564.1"/>
    <property type="molecule type" value="Genomic_DNA"/>
</dbReference>
<dbReference type="KEGG" id="acm:AciX9_2534"/>
<dbReference type="STRING" id="1198114.AciX9_2534"/>
<dbReference type="OrthoDB" id="467414at2"/>
<evidence type="ECO:0000256" key="1">
    <source>
        <dbReference type="SAM" id="Phobius"/>
    </source>
</evidence>
<dbReference type="InterPro" id="IPR017581">
    <property type="entry name" value="AtpR-like"/>
</dbReference>
<dbReference type="PaxDb" id="1198114-AciX9_2534"/>
<feature type="transmembrane region" description="Helical" evidence="1">
    <location>
        <begin position="7"/>
        <end position="27"/>
    </location>
</feature>
<keyword evidence="3" id="KW-1185">Reference proteome</keyword>
<dbReference type="AlphaFoldDB" id="E8WVN5"/>
<keyword evidence="1" id="KW-1133">Transmembrane helix</keyword>
<dbReference type="NCBIfam" id="TIGR03165">
    <property type="entry name" value="F1F0_chp_2"/>
    <property type="match status" value="1"/>
</dbReference>
<dbReference type="RefSeq" id="WP_013580879.1">
    <property type="nucleotide sequence ID" value="NC_015064.1"/>
</dbReference>
<gene>
    <name evidence="2" type="ordered locus">AciX9_2534</name>
</gene>
<sequence length="102" mass="10835">MSETLKVSGAILGGLALGAFFFVGLWWTVRRGVASAHPAVVFLGSMILRTLVVMLGFYCLGRGDWRNVVGSLAGFVAARFIVTRNAPSFAHAKLDIPVEGAP</sequence>
<protein>
    <submittedName>
        <fullName evidence="2">F1/F0 ATPase, Methanosarcina type, subunit 2</fullName>
    </submittedName>
</protein>
<proteinExistence type="predicted"/>
<keyword evidence="1" id="KW-0472">Membrane</keyword>
<evidence type="ECO:0000313" key="2">
    <source>
        <dbReference type="EMBL" id="ADW69564.1"/>
    </source>
</evidence>
<dbReference type="Pfam" id="PF12966">
    <property type="entry name" value="AtpR"/>
    <property type="match status" value="1"/>
</dbReference>
<name>E8WVN5_GRATM</name>
<dbReference type="HOGENOM" id="CLU_155951_1_0_0"/>
<dbReference type="Proteomes" id="UP000000343">
    <property type="component" value="Chromosome"/>
</dbReference>
<dbReference type="eggNOG" id="ENOG50331H5">
    <property type="taxonomic scope" value="Bacteria"/>
</dbReference>
<feature type="transmembrane region" description="Helical" evidence="1">
    <location>
        <begin position="39"/>
        <end position="60"/>
    </location>
</feature>
<keyword evidence="1" id="KW-0812">Transmembrane</keyword>
<reference evidence="3" key="1">
    <citation type="submission" date="2011-01" db="EMBL/GenBank/DDBJ databases">
        <title>Complete sequence of chromosome of Acidobacterium sp. MP5ACTX9.</title>
        <authorList>
            <consortium name="US DOE Joint Genome Institute"/>
            <person name="Lucas S."/>
            <person name="Copeland A."/>
            <person name="Lapidus A."/>
            <person name="Cheng J.-F."/>
            <person name="Goodwin L."/>
            <person name="Pitluck S."/>
            <person name="Teshima H."/>
            <person name="Detter J.C."/>
            <person name="Han C."/>
            <person name="Tapia R."/>
            <person name="Land M."/>
            <person name="Hauser L."/>
            <person name="Kyrpides N."/>
            <person name="Ivanova N."/>
            <person name="Ovchinnikova G."/>
            <person name="Pagani I."/>
            <person name="Rawat S.R."/>
            <person name="Mannisto M."/>
            <person name="Haggblom M.M."/>
            <person name="Woyke T."/>
        </authorList>
    </citation>
    <scope>NUCLEOTIDE SEQUENCE [LARGE SCALE GENOMIC DNA]</scope>
    <source>
        <strain evidence="3">MP5ACTX9</strain>
    </source>
</reference>
<evidence type="ECO:0000313" key="3">
    <source>
        <dbReference type="Proteomes" id="UP000000343"/>
    </source>
</evidence>